<dbReference type="OrthoDB" id="636685at2759"/>
<proteinExistence type="predicted"/>
<comment type="caution">
    <text evidence="1">The sequence shown here is derived from an EMBL/GenBank/DDBJ whole genome shotgun (WGS) entry which is preliminary data.</text>
</comment>
<sequence>MDEPSIILAGCAGPRRHLASDARSCGVREATATTGSTADSSRLVFLQLFISPKTNSGCSRRKCSPDARCRARAVKLERVSTLQGVRVIEVLDTCECAPEASCKREPYIHLVHSGTPHQAVVDVGVCIGHCGKGDEVYQVVENCGCAGNCHRMDHMETVLDYSEVTIKEGTNTTDVRPVIRQINVGQCVGTCPGNETETCLLRDKKEPSRCLAGLYSKQHSCTPARFKVHEYRTRRGARREIIQITQCACV</sequence>
<accession>A0A3L8DK32</accession>
<dbReference type="PANTHER" id="PTHR39313:SF1">
    <property type="entry name" value="IM:7138239"/>
    <property type="match status" value="1"/>
</dbReference>
<evidence type="ECO:0000313" key="1">
    <source>
        <dbReference type="EMBL" id="RLU20804.1"/>
    </source>
</evidence>
<gene>
    <name evidence="1" type="ORF">DMN91_007418</name>
</gene>
<organism evidence="1 2">
    <name type="scientific">Ooceraea biroi</name>
    <name type="common">Clonal raider ant</name>
    <name type="synonym">Cerapachys biroi</name>
    <dbReference type="NCBI Taxonomy" id="2015173"/>
    <lineage>
        <taxon>Eukaryota</taxon>
        <taxon>Metazoa</taxon>
        <taxon>Ecdysozoa</taxon>
        <taxon>Arthropoda</taxon>
        <taxon>Hexapoda</taxon>
        <taxon>Insecta</taxon>
        <taxon>Pterygota</taxon>
        <taxon>Neoptera</taxon>
        <taxon>Endopterygota</taxon>
        <taxon>Hymenoptera</taxon>
        <taxon>Apocrita</taxon>
        <taxon>Aculeata</taxon>
        <taxon>Formicoidea</taxon>
        <taxon>Formicidae</taxon>
        <taxon>Dorylinae</taxon>
        <taxon>Ooceraea</taxon>
    </lineage>
</organism>
<reference evidence="1 2" key="1">
    <citation type="journal article" date="2018" name="Genome Res.">
        <title>The genomic architecture and molecular evolution of ant odorant receptors.</title>
        <authorList>
            <person name="McKenzie S.K."/>
            <person name="Kronauer D.J.C."/>
        </authorList>
    </citation>
    <scope>NUCLEOTIDE SEQUENCE [LARGE SCALE GENOMIC DNA]</scope>
    <source>
        <strain evidence="1">Clonal line C1</strain>
    </source>
</reference>
<name>A0A3L8DK32_OOCBI</name>
<evidence type="ECO:0000313" key="2">
    <source>
        <dbReference type="Proteomes" id="UP000279307"/>
    </source>
</evidence>
<dbReference type="Proteomes" id="UP000279307">
    <property type="component" value="Chromosome 7"/>
</dbReference>
<dbReference type="EMBL" id="QOIP01000007">
    <property type="protein sequence ID" value="RLU20804.1"/>
    <property type="molecule type" value="Genomic_DNA"/>
</dbReference>
<protein>
    <submittedName>
        <fullName evidence="1">Uncharacterized protein</fullName>
    </submittedName>
</protein>
<dbReference type="PANTHER" id="PTHR39313">
    <property type="entry name" value="IM:7138239"/>
    <property type="match status" value="1"/>
</dbReference>
<dbReference type="AlphaFoldDB" id="A0A3L8DK32"/>